<comment type="similarity">
    <text evidence="1 4">Belongs to the CKS family.</text>
</comment>
<dbReference type="HOGENOM" id="CLU_140546_1_1_1"/>
<dbReference type="InParanoid" id="G4TUV8"/>
<dbReference type="SUPFAM" id="SSF55637">
    <property type="entry name" value="Cell cycle regulatory proteins"/>
    <property type="match status" value="1"/>
</dbReference>
<gene>
    <name evidence="5" type="ORF">PIIN_09086</name>
</gene>
<dbReference type="EMBL" id="CAFZ01000398">
    <property type="protein sequence ID" value="CCA75101.1"/>
    <property type="molecule type" value="Genomic_DNA"/>
</dbReference>
<dbReference type="PANTHER" id="PTHR23415">
    <property type="entry name" value="CYCLIN-DEPENDENT KINASES REGULATORY SUBUNIT/60S RIBOSOME SUBUNIT BIOGENESIS PROTEIN NIP7"/>
    <property type="match status" value="1"/>
</dbReference>
<evidence type="ECO:0000256" key="3">
    <source>
        <dbReference type="ARBA" id="ARBA00023306"/>
    </source>
</evidence>
<keyword evidence="2 4" id="KW-0132">Cell division</keyword>
<dbReference type="AlphaFoldDB" id="G4TUV8"/>
<dbReference type="PROSITE" id="PS00945">
    <property type="entry name" value="CKS_2"/>
    <property type="match status" value="1"/>
</dbReference>
<dbReference type="Gene3D" id="3.30.170.10">
    <property type="entry name" value="Cyclin-dependent kinase, regulatory subunit"/>
    <property type="match status" value="1"/>
</dbReference>
<evidence type="ECO:0000313" key="5">
    <source>
        <dbReference type="EMBL" id="CCA75101.1"/>
    </source>
</evidence>
<dbReference type="eggNOG" id="KOG3484">
    <property type="taxonomic scope" value="Eukaryota"/>
</dbReference>
<evidence type="ECO:0000313" key="6">
    <source>
        <dbReference type="Proteomes" id="UP000007148"/>
    </source>
</evidence>
<dbReference type="FunFam" id="3.30.170.10:FF:000001">
    <property type="entry name" value="Cyclin-dependent kinases regulatory subunit"/>
    <property type="match status" value="1"/>
</dbReference>
<dbReference type="Proteomes" id="UP000007148">
    <property type="component" value="Unassembled WGS sequence"/>
</dbReference>
<accession>G4TUV8</accession>
<dbReference type="OrthoDB" id="440676at2759"/>
<dbReference type="OMA" id="MSENEWR"/>
<dbReference type="GO" id="GO:0016301">
    <property type="term" value="F:kinase activity"/>
    <property type="evidence" value="ECO:0007669"/>
    <property type="project" value="UniProtKB-KW"/>
</dbReference>
<keyword evidence="6" id="KW-1185">Reference proteome</keyword>
<dbReference type="STRING" id="1109443.G4TUV8"/>
<protein>
    <recommendedName>
        <fullName evidence="4">Cyclin-dependent kinases regulatory subunit</fullName>
    </recommendedName>
</protein>
<keyword evidence="5" id="KW-0418">Kinase</keyword>
<evidence type="ECO:0000256" key="1">
    <source>
        <dbReference type="ARBA" id="ARBA00007782"/>
    </source>
</evidence>
<dbReference type="GO" id="GO:0051301">
    <property type="term" value="P:cell division"/>
    <property type="evidence" value="ECO:0007669"/>
    <property type="project" value="UniProtKB-UniRule"/>
</dbReference>
<comment type="caution">
    <text evidence="5">The sequence shown here is derived from an EMBL/GenBank/DDBJ whole genome shotgun (WGS) entry which is preliminary data.</text>
</comment>
<evidence type="ECO:0000256" key="2">
    <source>
        <dbReference type="ARBA" id="ARBA00022618"/>
    </source>
</evidence>
<dbReference type="Pfam" id="PF01111">
    <property type="entry name" value="CKS"/>
    <property type="match status" value="1"/>
</dbReference>
<dbReference type="InterPro" id="IPR000789">
    <property type="entry name" value="Cyclin-dep_kinase_reg-sub"/>
</dbReference>
<dbReference type="FunCoup" id="G4TUV8">
    <property type="interactions" value="212"/>
</dbReference>
<reference evidence="5 6" key="1">
    <citation type="journal article" date="2011" name="PLoS Pathog.">
        <title>Endophytic Life Strategies Decoded by Genome and Transcriptome Analyses of the Mutualistic Root Symbiont Piriformospora indica.</title>
        <authorList>
            <person name="Zuccaro A."/>
            <person name="Lahrmann U."/>
            <person name="Guldener U."/>
            <person name="Langen G."/>
            <person name="Pfiffi S."/>
            <person name="Biedenkopf D."/>
            <person name="Wong P."/>
            <person name="Samans B."/>
            <person name="Grimm C."/>
            <person name="Basiewicz M."/>
            <person name="Murat C."/>
            <person name="Martin F."/>
            <person name="Kogel K.H."/>
        </authorList>
    </citation>
    <scope>NUCLEOTIDE SEQUENCE [LARGE SCALE GENOMIC DNA]</scope>
    <source>
        <strain evidence="5 6">DSM 11827</strain>
    </source>
</reference>
<dbReference type="GO" id="GO:0016538">
    <property type="term" value="F:cyclin-dependent protein serine/threonine kinase regulator activity"/>
    <property type="evidence" value="ECO:0007669"/>
    <property type="project" value="InterPro"/>
</dbReference>
<dbReference type="SMART" id="SM01084">
    <property type="entry name" value="CKS"/>
    <property type="match status" value="1"/>
</dbReference>
<dbReference type="PROSITE" id="PS00944">
    <property type="entry name" value="CKS_1"/>
    <property type="match status" value="1"/>
</dbReference>
<dbReference type="PRINTS" id="PR00296">
    <property type="entry name" value="CYCLINKINASE"/>
</dbReference>
<keyword evidence="5" id="KW-0808">Transferase</keyword>
<dbReference type="InterPro" id="IPR036858">
    <property type="entry name" value="Cyclin-dep_kinase_reg-sub_sf"/>
</dbReference>
<evidence type="ECO:0000256" key="4">
    <source>
        <dbReference type="RuleBase" id="RU311113"/>
    </source>
</evidence>
<organism evidence="5 6">
    <name type="scientific">Serendipita indica (strain DSM 11827)</name>
    <name type="common">Root endophyte fungus</name>
    <name type="synonym">Piriformospora indica</name>
    <dbReference type="NCBI Taxonomy" id="1109443"/>
    <lineage>
        <taxon>Eukaryota</taxon>
        <taxon>Fungi</taxon>
        <taxon>Dikarya</taxon>
        <taxon>Basidiomycota</taxon>
        <taxon>Agaricomycotina</taxon>
        <taxon>Agaricomycetes</taxon>
        <taxon>Sebacinales</taxon>
        <taxon>Serendipitaceae</taxon>
        <taxon>Serendipita</taxon>
    </lineage>
</organism>
<name>G4TUV8_SERID</name>
<keyword evidence="3 4" id="KW-0131">Cell cycle</keyword>
<proteinExistence type="inferred from homology"/>
<comment type="function">
    <text evidence="4">Binds to the catalytic subunit of the cyclin dependent kinases and is essential for their biological function.</text>
</comment>
<sequence length="101" mass="12330">MEAKLKQQQQQQKFQEYVERIHYSDRYSDDFYEYRHVILPKPLLKMVPRAYFSDTTPGVLRLLTEEEWRNIGITQSPGWVHYEVHAPEPHVLLFRRELQQQ</sequence>